<comment type="subcellular location">
    <subcellularLocation>
        <location evidence="1">Cell membrane</location>
        <topology evidence="1">Multi-pass membrane protein</topology>
    </subcellularLocation>
</comment>
<feature type="transmembrane region" description="Helical" evidence="7">
    <location>
        <begin position="217"/>
        <end position="234"/>
    </location>
</feature>
<feature type="transmembrane region" description="Helical" evidence="7">
    <location>
        <begin position="147"/>
        <end position="169"/>
    </location>
</feature>
<dbReference type="PANTHER" id="PTHR32322">
    <property type="entry name" value="INNER MEMBRANE TRANSPORTER"/>
    <property type="match status" value="1"/>
</dbReference>
<evidence type="ECO:0000256" key="1">
    <source>
        <dbReference type="ARBA" id="ARBA00004651"/>
    </source>
</evidence>
<evidence type="ECO:0000256" key="2">
    <source>
        <dbReference type="ARBA" id="ARBA00007362"/>
    </source>
</evidence>
<dbReference type="AlphaFoldDB" id="A0A806T820"/>
<dbReference type="InterPro" id="IPR050638">
    <property type="entry name" value="AA-Vitamin_Transporters"/>
</dbReference>
<evidence type="ECO:0000256" key="5">
    <source>
        <dbReference type="ARBA" id="ARBA00022989"/>
    </source>
</evidence>
<evidence type="ECO:0000256" key="7">
    <source>
        <dbReference type="SAM" id="Phobius"/>
    </source>
</evidence>
<keyword evidence="5 7" id="KW-1133">Transmembrane helix</keyword>
<dbReference type="Proteomes" id="UP000016629">
    <property type="component" value="Chromosome"/>
</dbReference>
<dbReference type="SUPFAM" id="SSF103481">
    <property type="entry name" value="Multidrug resistance efflux transporter EmrE"/>
    <property type="match status" value="2"/>
</dbReference>
<feature type="transmembrane region" description="Helical" evidence="7">
    <location>
        <begin position="181"/>
        <end position="205"/>
    </location>
</feature>
<evidence type="ECO:0000313" key="10">
    <source>
        <dbReference type="Proteomes" id="UP000016629"/>
    </source>
</evidence>
<dbReference type="Pfam" id="PF00892">
    <property type="entry name" value="EamA"/>
    <property type="match status" value="2"/>
</dbReference>
<keyword evidence="4 7" id="KW-0812">Transmembrane</keyword>
<keyword evidence="6 7" id="KW-0472">Membrane</keyword>
<gene>
    <name evidence="9" type="ORF">N573_000935</name>
</gene>
<comment type="similarity">
    <text evidence="2">Belongs to the EamA transporter family.</text>
</comment>
<evidence type="ECO:0000259" key="8">
    <source>
        <dbReference type="Pfam" id="PF00892"/>
    </source>
</evidence>
<feature type="transmembrane region" description="Helical" evidence="7">
    <location>
        <begin position="120"/>
        <end position="140"/>
    </location>
</feature>
<feature type="transmembrane region" description="Helical" evidence="7">
    <location>
        <begin position="69"/>
        <end position="89"/>
    </location>
</feature>
<feature type="domain" description="EamA" evidence="8">
    <location>
        <begin position="121"/>
        <end position="258"/>
    </location>
</feature>
<dbReference type="InterPro" id="IPR000620">
    <property type="entry name" value="EamA_dom"/>
</dbReference>
<name>A0A806T820_LIMFE</name>
<accession>A0A806T820</accession>
<feature type="transmembrane region" description="Helical" evidence="7">
    <location>
        <begin position="40"/>
        <end position="57"/>
    </location>
</feature>
<proteinExistence type="inferred from homology"/>
<evidence type="ECO:0000256" key="4">
    <source>
        <dbReference type="ARBA" id="ARBA00022692"/>
    </source>
</evidence>
<dbReference type="RefSeq" id="WP_003684301.1">
    <property type="nucleotide sequence ID" value="NZ_CP011536.1"/>
</dbReference>
<feature type="transmembrane region" description="Helical" evidence="7">
    <location>
        <begin position="12"/>
        <end position="28"/>
    </location>
</feature>
<protein>
    <submittedName>
        <fullName evidence="9">Membrane protein</fullName>
    </submittedName>
</protein>
<evidence type="ECO:0000313" key="9">
    <source>
        <dbReference type="EMBL" id="AKM50404.1"/>
    </source>
</evidence>
<dbReference type="PANTHER" id="PTHR32322:SF18">
    <property type="entry name" value="S-ADENOSYLMETHIONINE_S-ADENOSYLHOMOCYSTEINE TRANSPORTER"/>
    <property type="match status" value="1"/>
</dbReference>
<sequence length="263" mass="28533">MVGTVPPIELVWERYLVATIALMAFNLIKHQPWHWDKRNGALIIWAGLIGNTLSIVTQETGTLHASAQAASVITAATPTFMVIFAWLLLKERLTKVKLLSLTLATLGVLAIVGVNVQGSGLGMLLLVIAALTWALMSVLVKLINPHYSVLQVTTIDADIAVGCLTPHVLSHWATTFGHYRLISLSIGGSFLYLGLISTALAFVLWNRGVQMLNAATSGLYFLFQPVVGSLLGWLCLGEQITWSFLLGLVLVATSIWVSIRFAD</sequence>
<dbReference type="EMBL" id="CP011536">
    <property type="protein sequence ID" value="AKM50404.1"/>
    <property type="molecule type" value="Genomic_DNA"/>
</dbReference>
<feature type="domain" description="EamA" evidence="8">
    <location>
        <begin position="2"/>
        <end position="112"/>
    </location>
</feature>
<feature type="transmembrane region" description="Helical" evidence="7">
    <location>
        <begin position="240"/>
        <end position="259"/>
    </location>
</feature>
<organism evidence="9 10">
    <name type="scientific">Limosilactobacillus fermentum 3872</name>
    <dbReference type="NCBI Taxonomy" id="1381124"/>
    <lineage>
        <taxon>Bacteria</taxon>
        <taxon>Bacillati</taxon>
        <taxon>Bacillota</taxon>
        <taxon>Bacilli</taxon>
        <taxon>Lactobacillales</taxon>
        <taxon>Lactobacillaceae</taxon>
        <taxon>Limosilactobacillus</taxon>
    </lineage>
</organism>
<dbReference type="InterPro" id="IPR037185">
    <property type="entry name" value="EmrE-like"/>
</dbReference>
<reference evidence="9 10" key="2">
    <citation type="journal article" name="FEMS Microbiol. Lett.">
        <title>Lactobacillus fermentum 3872 genome sequencing reveals plasmid and chromosomal genes potentially involved in a probiotic activity.</title>
        <authorList>
            <person name="Lehri B."/>
            <person name="Seddon A.M."/>
            <person name="Karlyshev A.V."/>
        </authorList>
    </citation>
    <scope>NUCLEOTIDE SEQUENCE [LARGE SCALE GENOMIC DNA]</scope>
    <source>
        <strain evidence="9 10">3872</strain>
    </source>
</reference>
<keyword evidence="3" id="KW-1003">Cell membrane</keyword>
<evidence type="ECO:0000256" key="3">
    <source>
        <dbReference type="ARBA" id="ARBA00022475"/>
    </source>
</evidence>
<feature type="transmembrane region" description="Helical" evidence="7">
    <location>
        <begin position="96"/>
        <end position="114"/>
    </location>
</feature>
<reference evidence="9 10" key="1">
    <citation type="journal article" date="2013" name="Genome Announc.">
        <title>Draft Genome Sequence of Lactobacillus fermentum Strain 3872.</title>
        <authorList>
            <person name="Karlyshev A.V."/>
            <person name="Raju K."/>
            <person name="Abramov V.M."/>
        </authorList>
    </citation>
    <scope>NUCLEOTIDE SEQUENCE [LARGE SCALE GENOMIC DNA]</scope>
    <source>
        <strain evidence="9 10">3872</strain>
    </source>
</reference>
<evidence type="ECO:0000256" key="6">
    <source>
        <dbReference type="ARBA" id="ARBA00023136"/>
    </source>
</evidence>
<dbReference type="GO" id="GO:0005886">
    <property type="term" value="C:plasma membrane"/>
    <property type="evidence" value="ECO:0007669"/>
    <property type="project" value="UniProtKB-SubCell"/>
</dbReference>